<evidence type="ECO:0000256" key="1">
    <source>
        <dbReference type="SAM" id="MobiDB-lite"/>
    </source>
</evidence>
<feature type="compositionally biased region" description="Low complexity" evidence="1">
    <location>
        <begin position="155"/>
        <end position="170"/>
    </location>
</feature>
<feature type="compositionally biased region" description="Basic and acidic residues" evidence="1">
    <location>
        <begin position="1"/>
        <end position="26"/>
    </location>
</feature>
<sequence length="256" mass="27886">MRHEGEGVARRAAFHARERERRDREAAQGLAELPSDEAAGVKEVSAREVLESVAESGPNYVTLPAAERQKARRERLRVVEAARQAGQAIVDTGTHVEILGVQERWWPATIMGRQQDVDGRLVHEVEYDGYPGEQYWHVLDNEEWRVVTAPASDAADAAADAAGNAAPANGEESDSEESGDEAAPAALTRLAVQRSALADVLEDLHDEFQEEATRGDDQPLLSPHGPSLSKALRVATHPILGGSSKNVSFYLQERSK</sequence>
<proteinExistence type="predicted"/>
<evidence type="ECO:0008006" key="4">
    <source>
        <dbReference type="Google" id="ProtNLM"/>
    </source>
</evidence>
<protein>
    <recommendedName>
        <fullName evidence="4">Agenet domain-containing protein</fullName>
    </recommendedName>
</protein>
<dbReference type="AlphaFoldDB" id="A0A0D3KU57"/>
<feature type="compositionally biased region" description="Basic and acidic residues" evidence="1">
    <location>
        <begin position="207"/>
        <end position="217"/>
    </location>
</feature>
<feature type="region of interest" description="Disordered" evidence="1">
    <location>
        <begin position="207"/>
        <end position="233"/>
    </location>
</feature>
<dbReference type="GeneID" id="17284564"/>
<evidence type="ECO:0000313" key="2">
    <source>
        <dbReference type="EnsemblProtists" id="EOD39292"/>
    </source>
</evidence>
<evidence type="ECO:0000313" key="3">
    <source>
        <dbReference type="Proteomes" id="UP000013827"/>
    </source>
</evidence>
<accession>A0A0D3KU57</accession>
<organism evidence="2 3">
    <name type="scientific">Emiliania huxleyi (strain CCMP1516)</name>
    <dbReference type="NCBI Taxonomy" id="280463"/>
    <lineage>
        <taxon>Eukaryota</taxon>
        <taxon>Haptista</taxon>
        <taxon>Haptophyta</taxon>
        <taxon>Prymnesiophyceae</taxon>
        <taxon>Isochrysidales</taxon>
        <taxon>Noelaerhabdaceae</taxon>
        <taxon>Emiliania</taxon>
    </lineage>
</organism>
<dbReference type="PaxDb" id="2903-EOD39292"/>
<dbReference type="HOGENOM" id="CLU_037272_0_0_1"/>
<feature type="region of interest" description="Disordered" evidence="1">
    <location>
        <begin position="1"/>
        <end position="39"/>
    </location>
</feature>
<dbReference type="Proteomes" id="UP000013827">
    <property type="component" value="Unassembled WGS sequence"/>
</dbReference>
<dbReference type="EnsemblProtists" id="EOD39292">
    <property type="protein sequence ID" value="EOD39292"/>
    <property type="gene ID" value="EMIHUDRAFT_251446"/>
</dbReference>
<dbReference type="RefSeq" id="XP_005791721.1">
    <property type="nucleotide sequence ID" value="XM_005791664.1"/>
</dbReference>
<name>A0A0D3KU57_EMIH1</name>
<feature type="region of interest" description="Disordered" evidence="1">
    <location>
        <begin position="155"/>
        <end position="183"/>
    </location>
</feature>
<dbReference type="KEGG" id="ehx:EMIHUDRAFT_251446"/>
<keyword evidence="3" id="KW-1185">Reference proteome</keyword>
<reference evidence="2" key="2">
    <citation type="submission" date="2024-10" db="UniProtKB">
        <authorList>
            <consortium name="EnsemblProtists"/>
        </authorList>
    </citation>
    <scope>IDENTIFICATION</scope>
</reference>
<feature type="compositionally biased region" description="Acidic residues" evidence="1">
    <location>
        <begin position="171"/>
        <end position="180"/>
    </location>
</feature>
<reference evidence="3" key="1">
    <citation type="journal article" date="2013" name="Nature">
        <title>Pan genome of the phytoplankton Emiliania underpins its global distribution.</title>
        <authorList>
            <person name="Read B.A."/>
            <person name="Kegel J."/>
            <person name="Klute M.J."/>
            <person name="Kuo A."/>
            <person name="Lefebvre S.C."/>
            <person name="Maumus F."/>
            <person name="Mayer C."/>
            <person name="Miller J."/>
            <person name="Monier A."/>
            <person name="Salamov A."/>
            <person name="Young J."/>
            <person name="Aguilar M."/>
            <person name="Claverie J.M."/>
            <person name="Frickenhaus S."/>
            <person name="Gonzalez K."/>
            <person name="Herman E.K."/>
            <person name="Lin Y.C."/>
            <person name="Napier J."/>
            <person name="Ogata H."/>
            <person name="Sarno A.F."/>
            <person name="Shmutz J."/>
            <person name="Schroeder D."/>
            <person name="de Vargas C."/>
            <person name="Verret F."/>
            <person name="von Dassow P."/>
            <person name="Valentin K."/>
            <person name="Van de Peer Y."/>
            <person name="Wheeler G."/>
            <person name="Dacks J.B."/>
            <person name="Delwiche C.F."/>
            <person name="Dyhrman S.T."/>
            <person name="Glockner G."/>
            <person name="John U."/>
            <person name="Richards T."/>
            <person name="Worden A.Z."/>
            <person name="Zhang X."/>
            <person name="Grigoriev I.V."/>
            <person name="Allen A.E."/>
            <person name="Bidle K."/>
            <person name="Borodovsky M."/>
            <person name="Bowler C."/>
            <person name="Brownlee C."/>
            <person name="Cock J.M."/>
            <person name="Elias M."/>
            <person name="Gladyshev V.N."/>
            <person name="Groth M."/>
            <person name="Guda C."/>
            <person name="Hadaegh A."/>
            <person name="Iglesias-Rodriguez M.D."/>
            <person name="Jenkins J."/>
            <person name="Jones B.M."/>
            <person name="Lawson T."/>
            <person name="Leese F."/>
            <person name="Lindquist E."/>
            <person name="Lobanov A."/>
            <person name="Lomsadze A."/>
            <person name="Malik S.B."/>
            <person name="Marsh M.E."/>
            <person name="Mackinder L."/>
            <person name="Mock T."/>
            <person name="Mueller-Roeber B."/>
            <person name="Pagarete A."/>
            <person name="Parker M."/>
            <person name="Probert I."/>
            <person name="Quesneville H."/>
            <person name="Raines C."/>
            <person name="Rensing S.A."/>
            <person name="Riano-Pachon D.M."/>
            <person name="Richier S."/>
            <person name="Rokitta S."/>
            <person name="Shiraiwa Y."/>
            <person name="Soanes D.M."/>
            <person name="van der Giezen M."/>
            <person name="Wahlund T.M."/>
            <person name="Williams B."/>
            <person name="Wilson W."/>
            <person name="Wolfe G."/>
            <person name="Wurch L.L."/>
        </authorList>
    </citation>
    <scope>NUCLEOTIDE SEQUENCE</scope>
</reference>